<keyword evidence="8" id="KW-1185">Reference proteome</keyword>
<dbReference type="KEGG" id="pfm:Pyrfu_0984"/>
<sequence>MSEQRIDVNTLLQQLSALEEYIAALQTSIERINASLQVLYAGEKALEELRNGDVEALVDLDGGGVVYGFARINGGEKSKVLIHAGLDVFVEVPIDKALEIIRQRQAETAKTLDAYRRELMNALGAYQQLRAMLEQAIRPAARQQG</sequence>
<dbReference type="GO" id="GO:0016272">
    <property type="term" value="C:prefoldin complex"/>
    <property type="evidence" value="ECO:0007669"/>
    <property type="project" value="UniProtKB-UniRule"/>
</dbReference>
<keyword evidence="3 5" id="KW-0143">Chaperone</keyword>
<dbReference type="Gene3D" id="1.10.287.370">
    <property type="match status" value="1"/>
</dbReference>
<dbReference type="FunCoup" id="G0EEN0">
    <property type="interactions" value="2"/>
</dbReference>
<dbReference type="GO" id="GO:0051082">
    <property type="term" value="F:unfolded protein binding"/>
    <property type="evidence" value="ECO:0007669"/>
    <property type="project" value="UniProtKB-UniRule"/>
</dbReference>
<dbReference type="InterPro" id="IPR011599">
    <property type="entry name" value="PFD_alpha_archaea"/>
</dbReference>
<gene>
    <name evidence="5" type="primary">pfdA</name>
    <name evidence="7" type="ordered locus">Pyrfu_0984</name>
</gene>
<proteinExistence type="inferred from homology"/>
<dbReference type="OrthoDB" id="15164at2157"/>
<dbReference type="RefSeq" id="WP_014026529.1">
    <property type="nucleotide sequence ID" value="NC_015931.1"/>
</dbReference>
<reference evidence="7 8" key="1">
    <citation type="journal article" date="2011" name="Stand. Genomic Sci.">
        <title>Complete genome sequence of the hyperthermophilic chemolithoautotroph Pyrolobus fumarii type strain (1A).</title>
        <authorList>
            <person name="Anderson I."/>
            <person name="Goker M."/>
            <person name="Nolan M."/>
            <person name="Lucas S."/>
            <person name="Hammon N."/>
            <person name="Deshpande S."/>
            <person name="Cheng J.F."/>
            <person name="Tapia R."/>
            <person name="Han C."/>
            <person name="Goodwin L."/>
            <person name="Pitluck S."/>
            <person name="Huntemann M."/>
            <person name="Liolios K."/>
            <person name="Ivanova N."/>
            <person name="Pagani I."/>
            <person name="Mavromatis K."/>
            <person name="Ovchinikova G."/>
            <person name="Pati A."/>
            <person name="Chen A."/>
            <person name="Palaniappan K."/>
            <person name="Land M."/>
            <person name="Hauser L."/>
            <person name="Brambilla E.M."/>
            <person name="Huber H."/>
            <person name="Yasawong M."/>
            <person name="Rohde M."/>
            <person name="Spring S."/>
            <person name="Abt B."/>
            <person name="Sikorski J."/>
            <person name="Wirth R."/>
            <person name="Detter J.C."/>
            <person name="Woyke T."/>
            <person name="Bristow J."/>
            <person name="Eisen J.A."/>
            <person name="Markowitz V."/>
            <person name="Hugenholtz P."/>
            <person name="Kyrpides N.C."/>
            <person name="Klenk H.P."/>
            <person name="Lapidus A."/>
        </authorList>
    </citation>
    <scope>NUCLEOTIDE SEQUENCE [LARGE SCALE GENOMIC DNA]</scope>
    <source>
        <strain evidence="8">DSM 11204 / 1A</strain>
    </source>
</reference>
<evidence type="ECO:0000256" key="4">
    <source>
        <dbReference type="ARBA" id="ARBA00025077"/>
    </source>
</evidence>
<dbReference type="InterPro" id="IPR009053">
    <property type="entry name" value="Prefoldin"/>
</dbReference>
<dbReference type="GeneID" id="11139460"/>
<comment type="subunit">
    <text evidence="2 5">Heterohexamer of two alpha and four beta subunits.</text>
</comment>
<dbReference type="STRING" id="694429.Pyrfu_0984"/>
<dbReference type="eggNOG" id="arCOG01341">
    <property type="taxonomic scope" value="Archaea"/>
</dbReference>
<dbReference type="Proteomes" id="UP000001037">
    <property type="component" value="Chromosome"/>
</dbReference>
<keyword evidence="5" id="KW-0963">Cytoplasm</keyword>
<comment type="similarity">
    <text evidence="1">Belongs to the prefoldin subunit alpha family.</text>
</comment>
<evidence type="ECO:0000313" key="8">
    <source>
        <dbReference type="Proteomes" id="UP000001037"/>
    </source>
</evidence>
<evidence type="ECO:0000256" key="6">
    <source>
        <dbReference type="NCBIfam" id="TIGR00293"/>
    </source>
</evidence>
<dbReference type="InParanoid" id="G0EEN0"/>
<evidence type="ECO:0000256" key="3">
    <source>
        <dbReference type="ARBA" id="ARBA00023186"/>
    </source>
</evidence>
<dbReference type="SUPFAM" id="SSF46579">
    <property type="entry name" value="Prefoldin"/>
    <property type="match status" value="1"/>
</dbReference>
<dbReference type="Pfam" id="PF02996">
    <property type="entry name" value="Prefoldin"/>
    <property type="match status" value="1"/>
</dbReference>
<protein>
    <recommendedName>
        <fullName evidence="5 6">Prefoldin subunit alpha</fullName>
    </recommendedName>
    <alternativeName>
        <fullName evidence="5">GimC subunit alpha</fullName>
    </alternativeName>
</protein>
<dbReference type="HOGENOM" id="CLU_1782556_0_0_2"/>
<evidence type="ECO:0000313" key="7">
    <source>
        <dbReference type="EMBL" id="AEM38852.1"/>
    </source>
</evidence>
<dbReference type="GO" id="GO:0005737">
    <property type="term" value="C:cytoplasm"/>
    <property type="evidence" value="ECO:0007669"/>
    <property type="project" value="UniProtKB-SubCell"/>
</dbReference>
<accession>G0EEN0</accession>
<organism evidence="7 8">
    <name type="scientific">Pyrolobus fumarii (strain DSM 11204 / 1A)</name>
    <dbReference type="NCBI Taxonomy" id="694429"/>
    <lineage>
        <taxon>Archaea</taxon>
        <taxon>Thermoproteota</taxon>
        <taxon>Thermoprotei</taxon>
        <taxon>Desulfurococcales</taxon>
        <taxon>Pyrodictiaceae</taxon>
        <taxon>Pyrolobus</taxon>
    </lineage>
</organism>
<evidence type="ECO:0000256" key="2">
    <source>
        <dbReference type="ARBA" id="ARBA00011716"/>
    </source>
</evidence>
<comment type="similarity">
    <text evidence="5">Belongs to the prefoldin alpha subunit family.</text>
</comment>
<evidence type="ECO:0000256" key="1">
    <source>
        <dbReference type="ARBA" id="ARBA00010048"/>
    </source>
</evidence>
<dbReference type="InterPro" id="IPR004127">
    <property type="entry name" value="Prefoldin_subunit_alpha"/>
</dbReference>
<comment type="subcellular location">
    <subcellularLocation>
        <location evidence="5">Cytoplasm</location>
    </subcellularLocation>
</comment>
<dbReference type="EMBL" id="CP002838">
    <property type="protein sequence ID" value="AEM38852.1"/>
    <property type="molecule type" value="Genomic_DNA"/>
</dbReference>
<dbReference type="HAMAP" id="MF_00308">
    <property type="entry name" value="PfdA"/>
    <property type="match status" value="1"/>
</dbReference>
<dbReference type="GO" id="GO:0006457">
    <property type="term" value="P:protein folding"/>
    <property type="evidence" value="ECO:0007669"/>
    <property type="project" value="UniProtKB-UniRule"/>
</dbReference>
<comment type="function">
    <text evidence="4 5">Molecular chaperone capable of stabilizing a range of proteins. Seems to fulfill an ATP-independent, HSP70-like function in archaeal de novo protein folding.</text>
</comment>
<name>G0EEN0_PYRF1</name>
<evidence type="ECO:0000256" key="5">
    <source>
        <dbReference type="HAMAP-Rule" id="MF_00308"/>
    </source>
</evidence>
<dbReference type="AlphaFoldDB" id="G0EEN0"/>
<dbReference type="NCBIfam" id="TIGR00293">
    <property type="entry name" value="prefoldin subunit alpha"/>
    <property type="match status" value="1"/>
</dbReference>